<dbReference type="EMBL" id="JBHUJD010000030">
    <property type="protein sequence ID" value="MFD2312131.1"/>
    <property type="molecule type" value="Genomic_DNA"/>
</dbReference>
<sequence length="109" mass="12460">MTTAQKLYNAVEFFSAEEPYFEQFKQVFRDTLVAHGAPIPNAMEMTHIAAESLRQFSGDDYHLRMAEIIACDPAFERAINGNAPAFHATHRYMSYYLELPAMPELRIAN</sequence>
<proteinExistence type="predicted"/>
<comment type="caution">
    <text evidence="1">The sequence shown here is derived from an EMBL/GenBank/DDBJ whole genome shotgun (WGS) entry which is preliminary data.</text>
</comment>
<evidence type="ECO:0000313" key="1">
    <source>
        <dbReference type="EMBL" id="MFD2312131.1"/>
    </source>
</evidence>
<accession>A0ABW5EEW8</accession>
<evidence type="ECO:0000313" key="2">
    <source>
        <dbReference type="Proteomes" id="UP001597425"/>
    </source>
</evidence>
<dbReference type="Proteomes" id="UP001597425">
    <property type="component" value="Unassembled WGS sequence"/>
</dbReference>
<organism evidence="1 2">
    <name type="scientific">Microbulbifer halophilus</name>
    <dbReference type="NCBI Taxonomy" id="453963"/>
    <lineage>
        <taxon>Bacteria</taxon>
        <taxon>Pseudomonadati</taxon>
        <taxon>Pseudomonadota</taxon>
        <taxon>Gammaproteobacteria</taxon>
        <taxon>Cellvibrionales</taxon>
        <taxon>Microbulbiferaceae</taxon>
        <taxon>Microbulbifer</taxon>
    </lineage>
</organism>
<protein>
    <submittedName>
        <fullName evidence="1">Uncharacterized protein</fullName>
    </submittedName>
</protein>
<reference evidence="2" key="1">
    <citation type="journal article" date="2019" name="Int. J. Syst. Evol. Microbiol.">
        <title>The Global Catalogue of Microorganisms (GCM) 10K type strain sequencing project: providing services to taxonomists for standard genome sequencing and annotation.</title>
        <authorList>
            <consortium name="The Broad Institute Genomics Platform"/>
            <consortium name="The Broad Institute Genome Sequencing Center for Infectious Disease"/>
            <person name="Wu L."/>
            <person name="Ma J."/>
        </authorList>
    </citation>
    <scope>NUCLEOTIDE SEQUENCE [LARGE SCALE GENOMIC DNA]</scope>
    <source>
        <strain evidence="2">KCTC 12848</strain>
    </source>
</reference>
<gene>
    <name evidence="1" type="ORF">ACFSKX_17050</name>
</gene>
<name>A0ABW5EEW8_9GAMM</name>
<dbReference type="RefSeq" id="WP_265722991.1">
    <property type="nucleotide sequence ID" value="NZ_JAPIVK010000034.1"/>
</dbReference>
<keyword evidence="2" id="KW-1185">Reference proteome</keyword>